<dbReference type="Proteomes" id="UP001262582">
    <property type="component" value="Unassembled WGS sequence"/>
</dbReference>
<accession>A0ABU3D4Y3</accession>
<protein>
    <submittedName>
        <fullName evidence="2">Uncharacterized protein</fullName>
    </submittedName>
</protein>
<keyword evidence="1" id="KW-1133">Transmembrane helix</keyword>
<comment type="caution">
    <text evidence="2">The sequence shown here is derived from an EMBL/GenBank/DDBJ whole genome shotgun (WGS) entry which is preliminary data.</text>
</comment>
<gene>
    <name evidence="2" type="ORF">RM539_08360</name>
</gene>
<keyword evidence="1" id="KW-0472">Membrane</keyword>
<reference evidence="2 3" key="1">
    <citation type="submission" date="2023-09" db="EMBL/GenBank/DDBJ databases">
        <authorList>
            <person name="Rey-Velasco X."/>
        </authorList>
    </citation>
    <scope>NUCLEOTIDE SEQUENCE [LARGE SCALE GENOMIC DNA]</scope>
    <source>
        <strain evidence="2 3">F117</strain>
    </source>
</reference>
<proteinExistence type="predicted"/>
<dbReference type="EMBL" id="JAVRHK010000005">
    <property type="protein sequence ID" value="MDT0676591.1"/>
    <property type="molecule type" value="Genomic_DNA"/>
</dbReference>
<evidence type="ECO:0000313" key="2">
    <source>
        <dbReference type="EMBL" id="MDT0676591.1"/>
    </source>
</evidence>
<keyword evidence="3" id="KW-1185">Reference proteome</keyword>
<keyword evidence="1" id="KW-0812">Transmembrane</keyword>
<dbReference type="RefSeq" id="WP_311502937.1">
    <property type="nucleotide sequence ID" value="NZ_JAVRHK010000005.1"/>
</dbReference>
<evidence type="ECO:0000256" key="1">
    <source>
        <dbReference type="SAM" id="Phobius"/>
    </source>
</evidence>
<feature type="transmembrane region" description="Helical" evidence="1">
    <location>
        <begin position="6"/>
        <end position="26"/>
    </location>
</feature>
<sequence>MIQLFWSILNITILLFFLYLFVGLLFQGKKIFEGKFKNLSIAILILGVFHIVSANDSEKLDSIIIDDNYNLENSTQSETIILEENMTMNINLSVVYSNKNEVLVPIRATSYLTGLVSGYDWKIESVNTTDKNEKEKNDFIASGILEWKLFGITIYSQEKTFEGKI</sequence>
<organism evidence="2 3">
    <name type="scientific">Autumnicola musiva</name>
    <dbReference type="NCBI Taxonomy" id="3075589"/>
    <lineage>
        <taxon>Bacteria</taxon>
        <taxon>Pseudomonadati</taxon>
        <taxon>Bacteroidota</taxon>
        <taxon>Flavobacteriia</taxon>
        <taxon>Flavobacteriales</taxon>
        <taxon>Flavobacteriaceae</taxon>
        <taxon>Autumnicola</taxon>
    </lineage>
</organism>
<evidence type="ECO:0000313" key="3">
    <source>
        <dbReference type="Proteomes" id="UP001262582"/>
    </source>
</evidence>
<name>A0ABU3D4Y3_9FLAO</name>